<evidence type="ECO:0000313" key="2">
    <source>
        <dbReference type="EMBL" id="EKD04032.1"/>
    </source>
</evidence>
<dbReference type="STRING" id="1220162.K1VX31"/>
<protein>
    <recommendedName>
        <fullName evidence="4">NADH-ubiquinone oxidoreductase 21.3 kDa subunit</fullName>
    </recommendedName>
</protein>
<proteinExistence type="predicted"/>
<accession>K1VX31</accession>
<dbReference type="AlphaFoldDB" id="K1VX31"/>
<dbReference type="PANTHER" id="PTHR37325:SF1">
    <property type="entry name" value="OXIDOREDUCTASE 21 KDA SUBUNIT, PUTATIVE (AFU_ORTHOLOGUE AFUA_4G05910)-RELATED"/>
    <property type="match status" value="1"/>
</dbReference>
<dbReference type="Proteomes" id="UP000006757">
    <property type="component" value="Unassembled WGS sequence"/>
</dbReference>
<dbReference type="PIRSF" id="PIRSF022976">
    <property type="entry name" value="NADH_Oxi_21kDa"/>
    <property type="match status" value="1"/>
</dbReference>
<evidence type="ECO:0008006" key="4">
    <source>
        <dbReference type="Google" id="ProtNLM"/>
    </source>
</evidence>
<reference evidence="2 3" key="1">
    <citation type="journal article" date="2012" name="Eukaryot. Cell">
        <title>Genome sequence of the Trichosporon asahii environmental strain CBS 8904.</title>
        <authorList>
            <person name="Yang R.Y."/>
            <person name="Li H.T."/>
            <person name="Zhu H."/>
            <person name="Zhou G.P."/>
            <person name="Wang M."/>
            <person name="Wang L."/>
        </authorList>
    </citation>
    <scope>NUCLEOTIDE SEQUENCE [LARGE SCALE GENOMIC DNA]</scope>
    <source>
        <strain evidence="2 3">CBS 8904</strain>
    </source>
</reference>
<evidence type="ECO:0000256" key="1">
    <source>
        <dbReference type="SAM" id="MobiDB-lite"/>
    </source>
</evidence>
<dbReference type="OMA" id="PHDPHAY"/>
<dbReference type="HOGENOM" id="CLU_081626_2_1_1"/>
<feature type="region of interest" description="Disordered" evidence="1">
    <location>
        <begin position="162"/>
        <end position="182"/>
    </location>
</feature>
<dbReference type="eggNOG" id="ENOG502S65Y">
    <property type="taxonomic scope" value="Eukaryota"/>
</dbReference>
<dbReference type="CDD" id="cd22849">
    <property type="entry name" value="NuzM"/>
    <property type="match status" value="1"/>
</dbReference>
<sequence length="201" mass="21553">MRAAVVLRNAAKAGQSAAASGKTAPMSADQSLYHLEPEGFWKKFHDAVVVNPKISSGLPLPLKNRYPPPASRPERYATPATKASDVAFNPYYKRDTRRAYPQTSVVTQAELSALLIAGPAQAALPSGTTSTELTESNTPDLTVAIAAIPQNSFVAAGINTGKTAGLPPTPPPANPKGKWQPKQGEYIPRFKHQYFPIENYV</sequence>
<dbReference type="PANTHER" id="PTHR37325">
    <property type="entry name" value="OXIDOREDUCTASE 21 KDA SUBUNIT, PUTATIVE (AFU_ORTHOLOGUE AFUA_4G05910)-RELATED"/>
    <property type="match status" value="1"/>
</dbReference>
<gene>
    <name evidence="2" type="ORF">A1Q2_01706</name>
</gene>
<dbReference type="OrthoDB" id="10261524at2759"/>
<dbReference type="InterPro" id="IPR016813">
    <property type="entry name" value="NADH_Ub_cplx-1_21kDa"/>
</dbReference>
<organism evidence="2 3">
    <name type="scientific">Trichosporon asahii var. asahii (strain CBS 8904)</name>
    <name type="common">Yeast</name>
    <dbReference type="NCBI Taxonomy" id="1220162"/>
    <lineage>
        <taxon>Eukaryota</taxon>
        <taxon>Fungi</taxon>
        <taxon>Dikarya</taxon>
        <taxon>Basidiomycota</taxon>
        <taxon>Agaricomycotina</taxon>
        <taxon>Tremellomycetes</taxon>
        <taxon>Trichosporonales</taxon>
        <taxon>Trichosporonaceae</taxon>
        <taxon>Trichosporon</taxon>
    </lineage>
</organism>
<name>K1VX31_TRIAC</name>
<comment type="caution">
    <text evidence="2">The sequence shown here is derived from an EMBL/GenBank/DDBJ whole genome shotgun (WGS) entry which is preliminary data.</text>
</comment>
<dbReference type="EMBL" id="AMBO01000237">
    <property type="protein sequence ID" value="EKD04032.1"/>
    <property type="molecule type" value="Genomic_DNA"/>
</dbReference>
<dbReference type="InParanoid" id="K1VX31"/>
<keyword evidence="3" id="KW-1185">Reference proteome</keyword>
<evidence type="ECO:0000313" key="3">
    <source>
        <dbReference type="Proteomes" id="UP000006757"/>
    </source>
</evidence>